<evidence type="ECO:0000313" key="15">
    <source>
        <dbReference type="Proteomes" id="UP001164743"/>
    </source>
</evidence>
<name>A0ABY7CNY1_9BASI</name>
<evidence type="ECO:0000259" key="13">
    <source>
        <dbReference type="Pfam" id="PF18595"/>
    </source>
</evidence>
<feature type="coiled-coil region" evidence="11">
    <location>
        <begin position="224"/>
        <end position="314"/>
    </location>
</feature>
<evidence type="ECO:0000256" key="1">
    <source>
        <dbReference type="ARBA" id="ARBA00004123"/>
    </source>
</evidence>
<evidence type="ECO:0000256" key="7">
    <source>
        <dbReference type="ARBA" id="ARBA00023054"/>
    </source>
</evidence>
<keyword evidence="5" id="KW-0132">Cell division</keyword>
<evidence type="ECO:0000256" key="6">
    <source>
        <dbReference type="ARBA" id="ARBA00022776"/>
    </source>
</evidence>
<dbReference type="Gene3D" id="1.10.418.60">
    <property type="entry name" value="Ncd80 complex, Nuf2 subunit"/>
    <property type="match status" value="1"/>
</dbReference>
<evidence type="ECO:0000256" key="8">
    <source>
        <dbReference type="ARBA" id="ARBA00023242"/>
    </source>
</evidence>
<feature type="coiled-coil region" evidence="11">
    <location>
        <begin position="147"/>
        <end position="185"/>
    </location>
</feature>
<dbReference type="Pfam" id="PF18595">
    <property type="entry name" value="Nuf2_DHR10-like"/>
    <property type="match status" value="1"/>
</dbReference>
<evidence type="ECO:0000256" key="11">
    <source>
        <dbReference type="SAM" id="Coils"/>
    </source>
</evidence>
<keyword evidence="7 11" id="KW-0175">Coiled coil</keyword>
<dbReference type="GeneID" id="77811453"/>
<dbReference type="PANTHER" id="PTHR48441:SF1">
    <property type="entry name" value="NT-3"/>
    <property type="match status" value="1"/>
</dbReference>
<evidence type="ECO:0000256" key="5">
    <source>
        <dbReference type="ARBA" id="ARBA00022618"/>
    </source>
</evidence>
<proteinExistence type="inferred from homology"/>
<evidence type="ECO:0000256" key="9">
    <source>
        <dbReference type="ARBA" id="ARBA00023306"/>
    </source>
</evidence>
<dbReference type="Pfam" id="PF03800">
    <property type="entry name" value="Nuf2"/>
    <property type="match status" value="1"/>
</dbReference>
<keyword evidence="10" id="KW-0137">Centromere</keyword>
<dbReference type="RefSeq" id="XP_053021737.1">
    <property type="nucleotide sequence ID" value="XM_053170558.1"/>
</dbReference>
<evidence type="ECO:0000256" key="3">
    <source>
        <dbReference type="ARBA" id="ARBA00005498"/>
    </source>
</evidence>
<dbReference type="Proteomes" id="UP001164743">
    <property type="component" value="Chromosome 6A"/>
</dbReference>
<dbReference type="PANTHER" id="PTHR48441">
    <property type="match status" value="1"/>
</dbReference>
<reference evidence="14" key="1">
    <citation type="submission" date="2022-10" db="EMBL/GenBank/DDBJ databases">
        <title>Puccinia triticina Genome sequencing and assembly.</title>
        <authorList>
            <person name="Li C."/>
        </authorList>
    </citation>
    <scope>NUCLEOTIDE SEQUENCE</scope>
    <source>
        <strain evidence="14">Pt15</strain>
    </source>
</reference>
<keyword evidence="4" id="KW-0158">Chromosome</keyword>
<feature type="domain" description="Nuf2 DHR10-like" evidence="13">
    <location>
        <begin position="269"/>
        <end position="381"/>
    </location>
</feature>
<feature type="domain" description="Kinetochore protein Nuf2 N-terminal" evidence="12">
    <location>
        <begin position="15"/>
        <end position="146"/>
    </location>
</feature>
<keyword evidence="8" id="KW-0539">Nucleus</keyword>
<evidence type="ECO:0000259" key="12">
    <source>
        <dbReference type="Pfam" id="PF03800"/>
    </source>
</evidence>
<evidence type="ECO:0000256" key="10">
    <source>
        <dbReference type="ARBA" id="ARBA00023328"/>
    </source>
</evidence>
<gene>
    <name evidence="14" type="ORF">PtA15_6A814</name>
</gene>
<dbReference type="InterPro" id="IPR005549">
    <property type="entry name" value="Kinetochore_Nuf2_N"/>
</dbReference>
<accession>A0ABY7CNY1</accession>
<dbReference type="InterPro" id="IPR041112">
    <property type="entry name" value="Nuf2_DHR10-like"/>
</dbReference>
<protein>
    <recommendedName>
        <fullName evidence="16">Kinetochore protein Nuf2</fullName>
    </recommendedName>
</protein>
<keyword evidence="6" id="KW-0498">Mitosis</keyword>
<organism evidence="14 15">
    <name type="scientific">Puccinia triticina</name>
    <dbReference type="NCBI Taxonomy" id="208348"/>
    <lineage>
        <taxon>Eukaryota</taxon>
        <taxon>Fungi</taxon>
        <taxon>Dikarya</taxon>
        <taxon>Basidiomycota</taxon>
        <taxon>Pucciniomycotina</taxon>
        <taxon>Pucciniomycetes</taxon>
        <taxon>Pucciniales</taxon>
        <taxon>Pucciniaceae</taxon>
        <taxon>Puccinia</taxon>
    </lineage>
</organism>
<evidence type="ECO:0008006" key="16">
    <source>
        <dbReference type="Google" id="ProtNLM"/>
    </source>
</evidence>
<keyword evidence="15" id="KW-1185">Reference proteome</keyword>
<keyword evidence="9" id="KW-0131">Cell cycle</keyword>
<evidence type="ECO:0000256" key="2">
    <source>
        <dbReference type="ARBA" id="ARBA00004584"/>
    </source>
</evidence>
<sequence length="462" mass="53122">MRHWPAAQPIPPATMSFPNFPHEEIAEAIQNFGYTSDLTPGDIAKPTSSKIMLIYEWFLLYFASITRDDVRNAVMEPLLNIHHPEIYQYRVTAGTFRDVLDQIMRCASIYDFTDRDLFLPTAERARRVLSGLINFALFESEQSDQTLRPLEKTLEDLQGQREELLDREAELMEQISMMRQKQEEEERSVAELLPELERLKASILESKGTEGPLDQRRMELIEAKKVLTEQHRIANAELSRLEAENTRLSTRVARSPEKVKSAIESLQITLSSNLENIASLEQNSRTLEQKIIANDKYEKDLSVCIKLADEWENETIRVAEVNKTLGGLTDEYETRLPELQEVEKKTAQAQRRTELLQEQLQRAHAGIHRKRQGAKERYAKAVERHETALEAQAEHEKGMEQQLNLKAHLASQIENAVEDYTRGVKKGQAVYDTIRTEVLHFTMKHQAAINAIEAKLQLPPED</sequence>
<comment type="similarity">
    <text evidence="3">Belongs to the NUF2 family.</text>
</comment>
<dbReference type="EMBL" id="CP110426">
    <property type="protein sequence ID" value="WAQ86182.1"/>
    <property type="molecule type" value="Genomic_DNA"/>
</dbReference>
<evidence type="ECO:0000256" key="4">
    <source>
        <dbReference type="ARBA" id="ARBA00022454"/>
    </source>
</evidence>
<comment type="subcellular location">
    <subcellularLocation>
        <location evidence="2">Chromosome</location>
        <location evidence="2">Centromere</location>
    </subcellularLocation>
    <subcellularLocation>
        <location evidence="1">Nucleus</location>
    </subcellularLocation>
</comment>
<evidence type="ECO:0000313" key="14">
    <source>
        <dbReference type="EMBL" id="WAQ86182.1"/>
    </source>
</evidence>
<dbReference type="InterPro" id="IPR038275">
    <property type="entry name" value="Nuf2_N_sf"/>
</dbReference>